<feature type="chain" id="PRO_5028191245" description="Phosphate-selective porin O and P" evidence="1">
    <location>
        <begin position="19"/>
        <end position="391"/>
    </location>
</feature>
<evidence type="ECO:0000256" key="1">
    <source>
        <dbReference type="SAM" id="SignalP"/>
    </source>
</evidence>
<organism evidence="2">
    <name type="scientific">uncultured Thiotrichaceae bacterium</name>
    <dbReference type="NCBI Taxonomy" id="298394"/>
    <lineage>
        <taxon>Bacteria</taxon>
        <taxon>Pseudomonadati</taxon>
        <taxon>Pseudomonadota</taxon>
        <taxon>Gammaproteobacteria</taxon>
        <taxon>Thiotrichales</taxon>
        <taxon>Thiotrichaceae</taxon>
        <taxon>environmental samples</taxon>
    </lineage>
</organism>
<keyword evidence="1" id="KW-0732">Signal</keyword>
<proteinExistence type="predicted"/>
<sequence>MKALMLVLSAMVAMPLAANDIEVSGNVGVEARYFPQDALYPGQEDGGLSLSIQPEFRRQWDNGRKSLTFIPFYRWDEKDDERSHGDIRQLDFTMASDNWEFQAGVGKVFWGVTESQHLVDIINQTDTVENFDGEDKLGQPMLRMTRFLENGSIGLFVLPYFRERTFSGAEGRLRSPLVVDTDNATYESADEEQHVDVALRWEQTLDSVDLGLSYFDGTARDPEFNQVGSTLVPYYRQIQQLGLDLQYTGDAWLWKLEALRRENADTGYNAAVGGFEYTFAGITETGADLGAIAEYHVDSRDELATSPLQNDVFLGARLALNDAESTELLAGTILDLDNSSKSFRVEASRRFGDNVKVNLEAQVITDTDAEDAILHGLRNDDLIQLEIQRYF</sequence>
<accession>A0A6S6SPW8</accession>
<name>A0A6S6SPW8_9GAMM</name>
<dbReference type="AlphaFoldDB" id="A0A6S6SPW8"/>
<reference evidence="2" key="1">
    <citation type="submission" date="2020-01" db="EMBL/GenBank/DDBJ databases">
        <authorList>
            <person name="Meier V. D."/>
            <person name="Meier V D."/>
        </authorList>
    </citation>
    <scope>NUCLEOTIDE SEQUENCE</scope>
    <source>
        <strain evidence="2">HLG_WM_MAG_07</strain>
    </source>
</reference>
<gene>
    <name evidence="2" type="ORF">HELGO_WM14717</name>
</gene>
<evidence type="ECO:0000313" key="2">
    <source>
        <dbReference type="EMBL" id="CAA6812448.1"/>
    </source>
</evidence>
<evidence type="ECO:0008006" key="3">
    <source>
        <dbReference type="Google" id="ProtNLM"/>
    </source>
</evidence>
<dbReference type="SUPFAM" id="SSF56935">
    <property type="entry name" value="Porins"/>
    <property type="match status" value="1"/>
</dbReference>
<feature type="signal peptide" evidence="1">
    <location>
        <begin position="1"/>
        <end position="18"/>
    </location>
</feature>
<protein>
    <recommendedName>
        <fullName evidence="3">Phosphate-selective porin O and P</fullName>
    </recommendedName>
</protein>
<dbReference type="EMBL" id="CACVAY010000056">
    <property type="protein sequence ID" value="CAA6812448.1"/>
    <property type="molecule type" value="Genomic_DNA"/>
</dbReference>